<dbReference type="PANTHER" id="PTHR42798:SF2">
    <property type="entry name" value="ABC TRANSPORTER ATP-BINDING PROTEIN MG467-RELATED"/>
    <property type="match status" value="1"/>
</dbReference>
<evidence type="ECO:0000313" key="6">
    <source>
        <dbReference type="EMBL" id="QHG89384.1"/>
    </source>
</evidence>
<dbReference type="GO" id="GO:0016887">
    <property type="term" value="F:ATP hydrolysis activity"/>
    <property type="evidence" value="ECO:0007669"/>
    <property type="project" value="InterPro"/>
</dbReference>
<keyword evidence="4 6" id="KW-0067">ATP-binding</keyword>
<dbReference type="AlphaFoldDB" id="A0A6P1LCJ7"/>
<dbReference type="InterPro" id="IPR003439">
    <property type="entry name" value="ABC_transporter-like_ATP-bd"/>
</dbReference>
<dbReference type="Gene3D" id="3.40.50.300">
    <property type="entry name" value="P-loop containing nucleotide triphosphate hydrolases"/>
    <property type="match status" value="1"/>
</dbReference>
<dbReference type="SUPFAM" id="SSF52540">
    <property type="entry name" value="P-loop containing nucleoside triphosphate hydrolases"/>
    <property type="match status" value="1"/>
</dbReference>
<evidence type="ECO:0000256" key="2">
    <source>
        <dbReference type="ARBA" id="ARBA00022448"/>
    </source>
</evidence>
<dbReference type="PANTHER" id="PTHR42798">
    <property type="entry name" value="LIPOPROTEIN-RELEASING SYSTEM ATP-BINDING PROTEIN LOLD"/>
    <property type="match status" value="1"/>
</dbReference>
<dbReference type="InterPro" id="IPR027417">
    <property type="entry name" value="P-loop_NTPase"/>
</dbReference>
<evidence type="ECO:0000313" key="7">
    <source>
        <dbReference type="Proteomes" id="UP000464283"/>
    </source>
</evidence>
<dbReference type="PROSITE" id="PS50893">
    <property type="entry name" value="ABC_TRANSPORTER_2"/>
    <property type="match status" value="1"/>
</dbReference>
<dbReference type="CDD" id="cd03255">
    <property type="entry name" value="ABC_MJ0796_LolCDE_FtsE"/>
    <property type="match status" value="1"/>
</dbReference>
<comment type="similarity">
    <text evidence="1">Belongs to the ABC transporter superfamily.</text>
</comment>
<keyword evidence="3" id="KW-0547">Nucleotide-binding</keyword>
<evidence type="ECO:0000256" key="4">
    <source>
        <dbReference type="ARBA" id="ARBA00022840"/>
    </source>
</evidence>
<dbReference type="InterPro" id="IPR017911">
    <property type="entry name" value="MacB-like_ATP-bd"/>
</dbReference>
<gene>
    <name evidence="6" type="ORF">EER00_00510</name>
</gene>
<name>A0A6P1LCJ7_MALIO</name>
<dbReference type="KEGG" id="miw:EER00_00510"/>
<reference evidence="7" key="1">
    <citation type="submission" date="2018-11" db="EMBL/GenBank/DDBJ databases">
        <title>The first complete genome sequence of Mycoplasma iowae strain 695.</title>
        <authorList>
            <person name="Ghanem M."/>
            <person name="El-Gazzar M."/>
        </authorList>
    </citation>
    <scope>NUCLEOTIDE SEQUENCE [LARGE SCALE GENOMIC DNA]</scope>
    <source>
        <strain evidence="7">695</strain>
    </source>
</reference>
<organism evidence="6 7">
    <name type="scientific">Malacoplasma iowae 695</name>
    <dbReference type="NCBI Taxonomy" id="1048830"/>
    <lineage>
        <taxon>Bacteria</taxon>
        <taxon>Bacillati</taxon>
        <taxon>Mycoplasmatota</taxon>
        <taxon>Mycoplasmoidales</taxon>
        <taxon>Mycoplasmoidaceae</taxon>
        <taxon>Malacoplasma</taxon>
    </lineage>
</organism>
<feature type="domain" description="ABC transporter" evidence="5">
    <location>
        <begin position="117"/>
        <end position="370"/>
    </location>
</feature>
<dbReference type="RefSeq" id="WP_129692571.1">
    <property type="nucleotide sequence ID" value="NZ_CP033512.2"/>
</dbReference>
<dbReference type="SMART" id="SM00382">
    <property type="entry name" value="AAA"/>
    <property type="match status" value="1"/>
</dbReference>
<dbReference type="Pfam" id="PF00005">
    <property type="entry name" value="ABC_tran"/>
    <property type="match status" value="1"/>
</dbReference>
<accession>A0A6P1LCJ7</accession>
<keyword evidence="2" id="KW-0813">Transport</keyword>
<evidence type="ECO:0000259" key="5">
    <source>
        <dbReference type="PROSITE" id="PS50893"/>
    </source>
</evidence>
<evidence type="ECO:0000256" key="1">
    <source>
        <dbReference type="ARBA" id="ARBA00005417"/>
    </source>
</evidence>
<proteinExistence type="inferred from homology"/>
<dbReference type="Proteomes" id="UP000464283">
    <property type="component" value="Chromosome"/>
</dbReference>
<dbReference type="InterPro" id="IPR003593">
    <property type="entry name" value="AAA+_ATPase"/>
</dbReference>
<dbReference type="GeneID" id="96866663"/>
<dbReference type="EMBL" id="CP033512">
    <property type="protein sequence ID" value="QHG89384.1"/>
    <property type="molecule type" value="Genomic_DNA"/>
</dbReference>
<protein>
    <submittedName>
        <fullName evidence="6">ABC transporter ATP-binding protein</fullName>
    </submittedName>
</protein>
<dbReference type="GO" id="GO:0005524">
    <property type="term" value="F:ATP binding"/>
    <property type="evidence" value="ECO:0007669"/>
    <property type="project" value="UniProtKB-KW"/>
</dbReference>
<evidence type="ECO:0000256" key="3">
    <source>
        <dbReference type="ARBA" id="ARBA00022741"/>
    </source>
</evidence>
<sequence>MNSITTKNESKEIIVNNINIKEKKSELKDSKVQNNKKSKIEFVSKFKEDDAKEIKRNEIIKNINTLFESINKIQGSGKKEDMKKVKKYYKNIFKLIKKLEKIKLKRQFSALPNDLIIELNGVYKYYTSPTMTTMILKNIDLVVNKGDFVVILGPSGSGKTTLMNLISGIDKPTYGQVNVAGFELHNLSNKNLTSFRKDVIGYVFQRYGLLPNLTVFENVLMGSYLGKDTYSEQKFKEDIDRNVDAKNFYSGKENEIISKIIDTVGLTEQTNKYPYELSGGQKQRTSIARTIAKNPLIIFGDEPTAAVDEKMSKAIIDSFVRINDVLKTTIVMITHYERIANYANRVVYLLDGVINKVVEKQRGEVIFDENKKA</sequence>